<dbReference type="PIRSF" id="PIRSF004669">
    <property type="entry name" value="FliQ"/>
    <property type="match status" value="1"/>
</dbReference>
<feature type="transmembrane region" description="Helical" evidence="9">
    <location>
        <begin position="55"/>
        <end position="74"/>
    </location>
</feature>
<dbReference type="GO" id="GO:0044780">
    <property type="term" value="P:bacterial-type flagellum assembly"/>
    <property type="evidence" value="ECO:0007669"/>
    <property type="project" value="InterPro"/>
</dbReference>
<dbReference type="GO" id="GO:0009425">
    <property type="term" value="C:bacterial-type flagellum basal body"/>
    <property type="evidence" value="ECO:0007669"/>
    <property type="project" value="UniProtKB-SubCell"/>
</dbReference>
<evidence type="ECO:0000256" key="4">
    <source>
        <dbReference type="ARBA" id="ARBA00022475"/>
    </source>
</evidence>
<dbReference type="AlphaFoldDB" id="A0A248JNV0"/>
<dbReference type="PANTHER" id="PTHR34040:SF2">
    <property type="entry name" value="FLAGELLAR BIOSYNTHETIC PROTEIN FLIQ"/>
    <property type="match status" value="1"/>
</dbReference>
<gene>
    <name evidence="9 10" type="primary">fliQ</name>
    <name evidence="10" type="ORF">Y958_06060</name>
</gene>
<reference evidence="10 11" key="1">
    <citation type="submission" date="2017-06" db="EMBL/GenBank/DDBJ databases">
        <title>Complete genome sequence of Nitrospirillum amazonense strain CBAmC, an endophytic nitrogen-fixing and plant growth-promoting bacterium, isolated from sugarcane.</title>
        <authorList>
            <person name="Schwab S."/>
            <person name="dos Santos Teixeira K.R."/>
            <person name="Simoes Araujo J.L."/>
            <person name="Soares Vidal M."/>
            <person name="Borges de Freitas H.R."/>
            <person name="Rivello Crivelaro A.L."/>
            <person name="Bueno de Camargo Nunes A."/>
            <person name="dos Santos C.M."/>
            <person name="Palmeira da Silva Rosa D."/>
            <person name="da Silva Padilha D."/>
            <person name="da Silva E."/>
            <person name="Araujo Terra L."/>
            <person name="Soares Mendes V."/>
            <person name="Farinelli L."/>
            <person name="Magalhaes Cruz L."/>
            <person name="Baldani J.I."/>
        </authorList>
    </citation>
    <scope>NUCLEOTIDE SEQUENCE [LARGE SCALE GENOMIC DNA]</scope>
    <source>
        <strain evidence="10 11">CBAmC</strain>
    </source>
</reference>
<sequence length="92" mass="10052">MNEQEIIEIVRQSLLTVIIVSGPIMAVSMVVGLAVSLFQALTQIQEQTLTFVPKIIAMFVALVFLAPFMMHHMVTFTEGIMDKIVGVGTGSE</sequence>
<keyword evidence="8 9" id="KW-0975">Bacterial flagellum</keyword>
<dbReference type="Proteomes" id="UP000197153">
    <property type="component" value="Chromosome 1"/>
</dbReference>
<dbReference type="RefSeq" id="WP_004272109.1">
    <property type="nucleotide sequence ID" value="NZ_CP022110.1"/>
</dbReference>
<dbReference type="NCBIfam" id="TIGR01402">
    <property type="entry name" value="fliQ"/>
    <property type="match status" value="1"/>
</dbReference>
<evidence type="ECO:0000256" key="8">
    <source>
        <dbReference type="ARBA" id="ARBA00023143"/>
    </source>
</evidence>
<keyword evidence="11" id="KW-1185">Reference proteome</keyword>
<feature type="transmembrane region" description="Helical" evidence="9">
    <location>
        <begin position="12"/>
        <end position="35"/>
    </location>
</feature>
<evidence type="ECO:0000256" key="6">
    <source>
        <dbReference type="ARBA" id="ARBA00022989"/>
    </source>
</evidence>
<evidence type="ECO:0000256" key="3">
    <source>
        <dbReference type="ARBA" id="ARBA00021718"/>
    </source>
</evidence>
<dbReference type="KEGG" id="nao:Y958_06060"/>
<name>A0A248JNV0_9PROT</name>
<dbReference type="NCBIfam" id="NF004671">
    <property type="entry name" value="PRK06010.1"/>
    <property type="match status" value="1"/>
</dbReference>
<keyword evidence="6 9" id="KW-1133">Transmembrane helix</keyword>
<dbReference type="EMBL" id="CP022110">
    <property type="protein sequence ID" value="ASG20423.1"/>
    <property type="molecule type" value="Genomic_DNA"/>
</dbReference>
<dbReference type="InterPro" id="IPR002191">
    <property type="entry name" value="Bac_export_3"/>
</dbReference>
<keyword evidence="10" id="KW-0282">Flagellum</keyword>
<accession>A0A248JNV0</accession>
<evidence type="ECO:0000256" key="2">
    <source>
        <dbReference type="ARBA" id="ARBA00006156"/>
    </source>
</evidence>
<dbReference type="InterPro" id="IPR006305">
    <property type="entry name" value="FliQ"/>
</dbReference>
<dbReference type="Pfam" id="PF01313">
    <property type="entry name" value="Bac_export_3"/>
    <property type="match status" value="1"/>
</dbReference>
<evidence type="ECO:0000256" key="5">
    <source>
        <dbReference type="ARBA" id="ARBA00022692"/>
    </source>
</evidence>
<evidence type="ECO:0000313" key="11">
    <source>
        <dbReference type="Proteomes" id="UP000197153"/>
    </source>
</evidence>
<proteinExistence type="inferred from homology"/>
<keyword evidence="5 9" id="KW-0812">Transmembrane</keyword>
<evidence type="ECO:0000256" key="7">
    <source>
        <dbReference type="ARBA" id="ARBA00023136"/>
    </source>
</evidence>
<evidence type="ECO:0000256" key="9">
    <source>
        <dbReference type="RuleBase" id="RU364090"/>
    </source>
</evidence>
<comment type="subcellular location">
    <subcellularLocation>
        <location evidence="1 9">Cell membrane</location>
        <topology evidence="1">Multi-pass membrane protein</topology>
    </subcellularLocation>
    <subcellularLocation>
        <location evidence="9">Bacterial flagellum basal body</location>
    </subcellularLocation>
</comment>
<dbReference type="PRINTS" id="PR00952">
    <property type="entry name" value="TYPE3IMQPROT"/>
</dbReference>
<dbReference type="PANTHER" id="PTHR34040">
    <property type="entry name" value="FLAGELLAR BIOSYNTHETIC PROTEIN FLIQ"/>
    <property type="match status" value="1"/>
</dbReference>
<evidence type="ECO:0000313" key="10">
    <source>
        <dbReference type="EMBL" id="ASG20423.1"/>
    </source>
</evidence>
<organism evidence="10 11">
    <name type="scientific">Nitrospirillum viridazoti CBAmc</name>
    <dbReference type="NCBI Taxonomy" id="1441467"/>
    <lineage>
        <taxon>Bacteria</taxon>
        <taxon>Pseudomonadati</taxon>
        <taxon>Pseudomonadota</taxon>
        <taxon>Alphaproteobacteria</taxon>
        <taxon>Rhodospirillales</taxon>
        <taxon>Azospirillaceae</taxon>
        <taxon>Nitrospirillum</taxon>
        <taxon>Nitrospirillum viridazoti</taxon>
    </lineage>
</organism>
<protein>
    <recommendedName>
        <fullName evidence="3 9">Flagellar biosynthetic protein FliQ</fullName>
    </recommendedName>
</protein>
<comment type="function">
    <text evidence="9">Role in flagellar biosynthesis.</text>
</comment>
<dbReference type="GO" id="GO:0005886">
    <property type="term" value="C:plasma membrane"/>
    <property type="evidence" value="ECO:0007669"/>
    <property type="project" value="UniProtKB-SubCell"/>
</dbReference>
<keyword evidence="7 9" id="KW-0472">Membrane</keyword>
<evidence type="ECO:0000256" key="1">
    <source>
        <dbReference type="ARBA" id="ARBA00004651"/>
    </source>
</evidence>
<dbReference type="GO" id="GO:0009306">
    <property type="term" value="P:protein secretion"/>
    <property type="evidence" value="ECO:0007669"/>
    <property type="project" value="InterPro"/>
</dbReference>
<keyword evidence="10" id="KW-0969">Cilium</keyword>
<keyword evidence="4 9" id="KW-1003">Cell membrane</keyword>
<keyword evidence="10" id="KW-0966">Cell projection</keyword>
<comment type="similarity">
    <text evidence="2 9">Belongs to the FliQ/MopD/SpaQ family.</text>
</comment>